<dbReference type="Pfam" id="PF10462">
    <property type="entry name" value="Peptidase_M66"/>
    <property type="match status" value="1"/>
</dbReference>
<dbReference type="RefSeq" id="WP_026850194.1">
    <property type="nucleotide sequence ID" value="NZ_CP011454.1"/>
</dbReference>
<reference evidence="2 3" key="2">
    <citation type="journal article" date="2016" name="Environ. Microbiol. Rep.">
        <title>Metagenomic evidence for the presence of phototrophic Gemmatimonadetes bacteria in diverse environments.</title>
        <authorList>
            <person name="Zeng Y."/>
            <person name="Baumbach J."/>
            <person name="Barbosa E.G."/>
            <person name="Azevedo V."/>
            <person name="Zhang C."/>
            <person name="Koblizek M."/>
        </authorList>
    </citation>
    <scope>NUCLEOTIDE SEQUENCE [LARGE SCALE GENOMIC DNA]</scope>
    <source>
        <strain evidence="2 3">AP64</strain>
    </source>
</reference>
<dbReference type="STRING" id="1379270.GEMMAAP_03615"/>
<dbReference type="KEGG" id="gph:GEMMAAP_03615"/>
<dbReference type="eggNOG" id="COG1345">
    <property type="taxonomic scope" value="Bacteria"/>
</dbReference>
<gene>
    <name evidence="2" type="ORF">GEMMAAP_03615</name>
</gene>
<dbReference type="SUPFAM" id="SSF55486">
    <property type="entry name" value="Metalloproteases ('zincins'), catalytic domain"/>
    <property type="match status" value="1"/>
</dbReference>
<evidence type="ECO:0000256" key="1">
    <source>
        <dbReference type="SAM" id="SignalP"/>
    </source>
</evidence>
<dbReference type="EMBL" id="CP011454">
    <property type="protein sequence ID" value="AMW04167.1"/>
    <property type="molecule type" value="Genomic_DNA"/>
</dbReference>
<feature type="chain" id="PRO_5007506810" evidence="1">
    <location>
        <begin position="25"/>
        <end position="1426"/>
    </location>
</feature>
<feature type="signal peptide" evidence="1">
    <location>
        <begin position="1"/>
        <end position="24"/>
    </location>
</feature>
<reference evidence="2 3" key="1">
    <citation type="journal article" date="2014" name="Proc. Natl. Acad. Sci. U.S.A.">
        <title>Functional type 2 photosynthetic reaction centers found in the rare bacterial phylum Gemmatimonadetes.</title>
        <authorList>
            <person name="Zeng Y."/>
            <person name="Feng F."/>
            <person name="Medova H."/>
            <person name="Dean J."/>
            <person name="Koblizek M."/>
        </authorList>
    </citation>
    <scope>NUCLEOTIDE SEQUENCE [LARGE SCALE GENOMIC DNA]</scope>
    <source>
        <strain evidence="2 3">AP64</strain>
    </source>
</reference>
<name>A0A143BGJ2_9BACT</name>
<protein>
    <submittedName>
        <fullName evidence="2">Uncharacterized protein</fullName>
    </submittedName>
</protein>
<organism evidence="2 3">
    <name type="scientific">Gemmatimonas phototrophica</name>
    <dbReference type="NCBI Taxonomy" id="1379270"/>
    <lineage>
        <taxon>Bacteria</taxon>
        <taxon>Pseudomonadati</taxon>
        <taxon>Gemmatimonadota</taxon>
        <taxon>Gemmatimonadia</taxon>
        <taxon>Gemmatimonadales</taxon>
        <taxon>Gemmatimonadaceae</taxon>
        <taxon>Gemmatimonas</taxon>
    </lineage>
</organism>
<dbReference type="OrthoDB" id="9126436at2"/>
<evidence type="ECO:0000313" key="3">
    <source>
        <dbReference type="Proteomes" id="UP000076404"/>
    </source>
</evidence>
<dbReference type="PROSITE" id="PS51257">
    <property type="entry name" value="PROKAR_LIPOPROTEIN"/>
    <property type="match status" value="1"/>
</dbReference>
<proteinExistence type="predicted"/>
<dbReference type="eggNOG" id="COG1572">
    <property type="taxonomic scope" value="Bacteria"/>
</dbReference>
<dbReference type="Proteomes" id="UP000076404">
    <property type="component" value="Chromosome"/>
</dbReference>
<sequence length="1426" mass="143732">MLARFAAVVSLGLLLSACSGDATAPVAPDPSTPIAKDNGLTGIVAVEVGGLPTTASANIVIVGPNGFERRLTTSGTVSGVPLGRYQVNVSPVSTPEGEWVPELATQELVISAAATVQAVRTSFRLSLRRSEIVVAVSGLPNGTPANITLSGPGGASAVVTGSDTIETTVTGEWTLVAQTVSAGGYSYSVTPSSQTGTLRSRDQLRFAAPYALSSGALAVSVSGLPVSASGTVTVTGPGGFTRALTSTTTLTGLTPGSYTVAASAVTVSGTTYQPAPASSVVEVTASLVAAAAPVTYSAVAAPSGTLVLSVTGVPVGANGSVLISGPNGYTRTMTQGSSIAGLTAGSYILSAQRVRTTLGTYDPSPASQIVNVPVGGTIAGTVNYSALPAVARVTLSGVPSGAAAAVQVTAPGVAPAQVSASTFISGTSGTWTLSAASIQSGGFSYAPTPTSSSQATLAGDTAQFPVAYAISTGAIAVSLSGVPAGGTAVVTVTGPNGFSRIVSATQTFTDLPPGSYTVSASAITVSGVTYQPSPATRTVSVTASQVAQAAPVSYASQTGSIVLTLAGLPAGAVGDVLVTGPNSYSQVVAQSTTLAALPTGTYTVVARTIRTTLGSYSGAVSAGTITVTTNTSSNSTATYSAMPAVVIINTSGVPSGGSAALTLTSPTNVVTNPTTSTTLSSAAAGRWRLTAASIVSGGSSYAPTPASYDQTVLAGDTLRFPVTYALSSGAIAVTVSGLPGATNGNVTVTGPNAFSRSVTATTTITNLTPGTYTVSASSVSASGISYTPSPTSRTVTVTASLVAQPAQVTYTGQFGRLTLSASGLPMGATPSFSLTGAATRSITGAVTTDSLPSGAYTITPATVVYSGSTYTPTPASANATVTTGGTSSASFSYAVSGGGGGSPNLMIENVYLTQAVQNWAGTTAMVVGRDALVRVFVRADAANSVRPSVRLRVYDNTTLLSTITIAAPATSVPTAISEGVLGSSWNTVIPAANVRAGLRILADIDPSNALGETNRTDNTWPSTGAPAAIATIDVAALDVRFVPVTVQGLTGNVSDANKEQYLELAKLIHPLKEVRATVRAPFTSSAAALQSGNGNGAWITVLNEMNALRAADGATSTLHYYGVVKATYGSGVAGYGNQPGRAAVGWDNFPSAKNIAAHELGHNFALAHAPCGVSGTSAYPYSGGVTGAWGWNSLTNSAVSPTATDIMGYCGNQWVSDWTWGRVAGWRAISGSVVSAGIEEGLLVWGHGGSSGYVLEPSFPVRTRATAEPARPTHEVELYDDMGVMIAHRLFMMDHVDHASEDVSEQFAVVVPLEASARERIARVVVRSLRSPLALVSAEGKRSALLLGGNDTIQSRELPATKITRVDGQRRQVSWDDRTFRMAMVRDRDTGQILAFLRKPGDSFVGGSNRIDVVLSDGVRSKKILF</sequence>
<evidence type="ECO:0000313" key="2">
    <source>
        <dbReference type="EMBL" id="AMW04167.1"/>
    </source>
</evidence>
<accession>A0A143BGJ2</accession>
<keyword evidence="1" id="KW-0732">Signal</keyword>
<keyword evidence="3" id="KW-1185">Reference proteome</keyword>